<protein>
    <submittedName>
        <fullName evidence="1">Uncharacterized protein</fullName>
    </submittedName>
</protein>
<proteinExistence type="predicted"/>
<sequence>MPMFYSNKARGFFPGAMRAAYEAAGTWPADGVEVTLDDEAMLRDAISTGATIRKKSGGKWDITAPPPPPFAVLAVPFLASVRQTRDAILNRLAGIGFAAMASGDAATAQAVATARTCLLDITVCPGVAAAQDIESLQVAVSAEFARIADTLSGEARRAFDDAGTAAPQ</sequence>
<name>A0A5C4NWJ6_9BURK</name>
<evidence type="ECO:0000313" key="2">
    <source>
        <dbReference type="Proteomes" id="UP000305681"/>
    </source>
</evidence>
<organism evidence="1 2">
    <name type="scientific">Janthinobacterium lividum</name>
    <dbReference type="NCBI Taxonomy" id="29581"/>
    <lineage>
        <taxon>Bacteria</taxon>
        <taxon>Pseudomonadati</taxon>
        <taxon>Pseudomonadota</taxon>
        <taxon>Betaproteobacteria</taxon>
        <taxon>Burkholderiales</taxon>
        <taxon>Oxalobacteraceae</taxon>
        <taxon>Janthinobacterium</taxon>
    </lineage>
</organism>
<comment type="caution">
    <text evidence="1">The sequence shown here is derived from an EMBL/GenBank/DDBJ whole genome shotgun (WGS) entry which is preliminary data.</text>
</comment>
<gene>
    <name evidence="1" type="ORF">FHI69_09430</name>
</gene>
<dbReference type="Proteomes" id="UP000305681">
    <property type="component" value="Unassembled WGS sequence"/>
</dbReference>
<dbReference type="EMBL" id="VDGE01000002">
    <property type="protein sequence ID" value="TNC77546.1"/>
    <property type="molecule type" value="Genomic_DNA"/>
</dbReference>
<evidence type="ECO:0000313" key="1">
    <source>
        <dbReference type="EMBL" id="TNC77546.1"/>
    </source>
</evidence>
<dbReference type="RefSeq" id="WP_139090363.1">
    <property type="nucleotide sequence ID" value="NZ_VDGE01000002.1"/>
</dbReference>
<accession>A0A5C4NWJ6</accession>
<dbReference type="AlphaFoldDB" id="A0A5C4NWJ6"/>
<reference evidence="1 2" key="1">
    <citation type="submission" date="2019-06" db="EMBL/GenBank/DDBJ databases">
        <title>Genome sequence of Janthinobacterium lividum UCD_MED1.</title>
        <authorList>
            <person name="De Leon M.E."/>
            <person name="Jospin G."/>
        </authorList>
    </citation>
    <scope>NUCLEOTIDE SEQUENCE [LARGE SCALE GENOMIC DNA]</scope>
    <source>
        <strain evidence="1 2">UCD_MED1</strain>
    </source>
</reference>